<sequence>NEDEFPADLIACSDSDDDSDKEKNRETLLSLISSNEISDGLQVDWYKSRGEGKNSEDEEDKKDESEVRNFVRSHESNDDEKDVDSTIKPRKKQVDWYKSRGEGKNSEDEEDKKDESEVRNFVRSHESNDDEKDVDSTIKPRKKQKNTYKAYMERRREERAKRKQKLRMLREKEREALITAGDQAKLKQKKNRVALKASMEKEDKYTGSVEAVANDERFKALFTDSAFAIEQSSKNYKGSKLIEKQVSAKWQAKKESVNEDKTNNNDIISKLKHKSTKWKGRR</sequence>
<dbReference type="AlphaFoldDB" id="A0A0K0D3C8"/>
<feature type="compositionally biased region" description="Basic and acidic residues" evidence="3">
    <location>
        <begin position="113"/>
        <end position="127"/>
    </location>
</feature>
<reference evidence="5" key="1">
    <citation type="submission" date="2012-09" db="EMBL/GenBank/DDBJ databases">
        <authorList>
            <person name="Martin A.A."/>
        </authorList>
    </citation>
    <scope>NUCLEOTIDE SEQUENCE</scope>
</reference>
<feature type="compositionally biased region" description="Basic and acidic residues" evidence="3">
    <location>
        <begin position="151"/>
        <end position="160"/>
    </location>
</feature>
<feature type="compositionally biased region" description="Basic and acidic residues" evidence="3">
    <location>
        <begin position="46"/>
        <end position="55"/>
    </location>
</feature>
<dbReference type="GO" id="GO:0005730">
    <property type="term" value="C:nucleolus"/>
    <property type="evidence" value="ECO:0007669"/>
    <property type="project" value="UniProtKB-SubCell"/>
</dbReference>
<keyword evidence="2" id="KW-0539">Nucleus</keyword>
<evidence type="ECO:0000256" key="1">
    <source>
        <dbReference type="ARBA" id="ARBA00004604"/>
    </source>
</evidence>
<feature type="compositionally biased region" description="Basic and acidic residues" evidence="3">
    <location>
        <begin position="62"/>
        <end position="76"/>
    </location>
</feature>
<feature type="domain" description="NUC153" evidence="4">
    <location>
        <begin position="215"/>
        <end position="237"/>
    </location>
</feature>
<keyword evidence="5" id="KW-1185">Reference proteome</keyword>
<evidence type="ECO:0000259" key="4">
    <source>
        <dbReference type="Pfam" id="PF08159"/>
    </source>
</evidence>
<dbReference type="WBParaSite" id="ACAC_0000457301-mRNA-1">
    <property type="protein sequence ID" value="ACAC_0000457301-mRNA-1"/>
    <property type="gene ID" value="ACAC_0000457301"/>
</dbReference>
<evidence type="ECO:0000256" key="3">
    <source>
        <dbReference type="SAM" id="MobiDB-lite"/>
    </source>
</evidence>
<dbReference type="Proteomes" id="UP000035642">
    <property type="component" value="Unassembled WGS sequence"/>
</dbReference>
<feature type="compositionally biased region" description="Basic and acidic residues" evidence="3">
    <location>
        <begin position="252"/>
        <end position="263"/>
    </location>
</feature>
<organism evidence="5 6">
    <name type="scientific">Angiostrongylus cantonensis</name>
    <name type="common">Rat lungworm</name>
    <dbReference type="NCBI Taxonomy" id="6313"/>
    <lineage>
        <taxon>Eukaryota</taxon>
        <taxon>Metazoa</taxon>
        <taxon>Ecdysozoa</taxon>
        <taxon>Nematoda</taxon>
        <taxon>Chromadorea</taxon>
        <taxon>Rhabditida</taxon>
        <taxon>Rhabditina</taxon>
        <taxon>Rhabditomorpha</taxon>
        <taxon>Strongyloidea</taxon>
        <taxon>Metastrongylidae</taxon>
        <taxon>Angiostrongylus</taxon>
    </lineage>
</organism>
<dbReference type="STRING" id="6313.A0A0K0D3C8"/>
<reference evidence="6" key="2">
    <citation type="submission" date="2017-02" db="UniProtKB">
        <authorList>
            <consortium name="WormBaseParasite"/>
        </authorList>
    </citation>
    <scope>IDENTIFICATION</scope>
</reference>
<dbReference type="Pfam" id="PF08159">
    <property type="entry name" value="NUC153"/>
    <property type="match status" value="1"/>
</dbReference>
<feature type="region of interest" description="Disordered" evidence="3">
    <location>
        <begin position="1"/>
        <end position="24"/>
    </location>
</feature>
<feature type="compositionally biased region" description="Basic and acidic residues" evidence="3">
    <location>
        <begin position="83"/>
        <end position="106"/>
    </location>
</feature>
<proteinExistence type="predicted"/>
<evidence type="ECO:0000313" key="5">
    <source>
        <dbReference type="Proteomes" id="UP000035642"/>
    </source>
</evidence>
<accession>A0A0K0D3C8</accession>
<protein>
    <submittedName>
        <fullName evidence="6">NUC153 domain-containing protein</fullName>
    </submittedName>
</protein>
<dbReference type="InterPro" id="IPR012580">
    <property type="entry name" value="NUC153"/>
</dbReference>
<comment type="subcellular location">
    <subcellularLocation>
        <location evidence="1">Nucleus</location>
        <location evidence="1">Nucleolus</location>
    </subcellularLocation>
</comment>
<feature type="region of interest" description="Disordered" evidence="3">
    <location>
        <begin position="252"/>
        <end position="282"/>
    </location>
</feature>
<feature type="compositionally biased region" description="Basic residues" evidence="3">
    <location>
        <begin position="270"/>
        <end position="282"/>
    </location>
</feature>
<evidence type="ECO:0000313" key="6">
    <source>
        <dbReference type="WBParaSite" id="ACAC_0000457301-mRNA-1"/>
    </source>
</evidence>
<evidence type="ECO:0000256" key="2">
    <source>
        <dbReference type="ARBA" id="ARBA00023242"/>
    </source>
</evidence>
<name>A0A0K0D3C8_ANGCA</name>
<feature type="region of interest" description="Disordered" evidence="3">
    <location>
        <begin position="39"/>
        <end position="165"/>
    </location>
</feature>